<feature type="domain" description="Signal transduction histidine kinase subgroup 3 dimerisation and phosphoacceptor" evidence="7">
    <location>
        <begin position="162"/>
        <end position="223"/>
    </location>
</feature>
<evidence type="ECO:0000256" key="6">
    <source>
        <dbReference type="SAM" id="Phobius"/>
    </source>
</evidence>
<dbReference type="AlphaFoldDB" id="A0A7W7RWT7"/>
<feature type="transmembrane region" description="Helical" evidence="6">
    <location>
        <begin position="461"/>
        <end position="480"/>
    </location>
</feature>
<dbReference type="SUPFAM" id="SSF55874">
    <property type="entry name" value="ATPase domain of HSP90 chaperone/DNA topoisomerase II/histidine kinase"/>
    <property type="match status" value="1"/>
</dbReference>
<keyword evidence="3" id="KW-0902">Two-component regulatory system</keyword>
<sequence>MDLSRFPIPRRARGIVAVVFAAFMAVYLLAMPLGSVMGVPVLGLQLVWVVPSLRRFRGMPLLAVQACAGYAAVLCYDTSVGILGFLAGSLLLSRLWTLAPVVAVSAAVIDSVRQGDVFDTANVTISMVLSSLVIYGLTRLTERVDEVHTTRLALAMAAVAEERLRIAAELNDGLGHGLTVIAQGTELALAEPPRTAEVIGEVVITARAALADARTASAGYRAMSLAPEITTARAMLSSAGVVAEVRVGHTEPLGLAGALLATVLRESVTEIVRRGTARTCVIETEEADGRMSLRVTDDGARTAADDGLGGLPRQVSDAGGVLTTGLTPGGHRTVTVTLPVPPETRPAPVPPPDGQVGAWGWPTLLHGDQAAYTVSVAVLASVVMGFSVKALLYVPGNVVPAVVCLAVIVVMQLRSVNGRRMWALTLMTLLTYLPVLAFGRAWLGIAGFLAGPILLAFPAPIAWPLVACVMTSVAVIGSVLGLPLPDTVNFTVSTLVTGLVVYGLVRLAQLVKELQNAREELARSAVLEERLRAARDLHDLLGHSLAAILLKCELARRLDPERARAELLDVLAMTAQAEADLRAVSGEHRDLSLTAEAGSARSVLTAAGIEVSLGLAHGALPAEVETALSAVLREAVTNVLRHSAARRCVIETLPESGGVRLRVRNDGVRSPEGRRGSSGIGNLTTRLTSLGGLMSAGAEDGWFELDAHVPRGGLGGPGTPARRSGAEAVR</sequence>
<keyword evidence="2 8" id="KW-0418">Kinase</keyword>
<keyword evidence="6" id="KW-1133">Transmembrane helix</keyword>
<organism evidence="8 9">
    <name type="scientific">Streptosporangium album</name>
    <dbReference type="NCBI Taxonomy" id="47479"/>
    <lineage>
        <taxon>Bacteria</taxon>
        <taxon>Bacillati</taxon>
        <taxon>Actinomycetota</taxon>
        <taxon>Actinomycetes</taxon>
        <taxon>Streptosporangiales</taxon>
        <taxon>Streptosporangiaceae</taxon>
        <taxon>Streptosporangium</taxon>
    </lineage>
</organism>
<dbReference type="GO" id="GO:0016020">
    <property type="term" value="C:membrane"/>
    <property type="evidence" value="ECO:0007669"/>
    <property type="project" value="InterPro"/>
</dbReference>
<keyword evidence="4" id="KW-0175">Coiled coil</keyword>
<dbReference type="InterPro" id="IPR036890">
    <property type="entry name" value="HATPase_C_sf"/>
</dbReference>
<dbReference type="CDD" id="cd16917">
    <property type="entry name" value="HATPase_UhpB-NarQ-NarX-like"/>
    <property type="match status" value="1"/>
</dbReference>
<protein>
    <submittedName>
        <fullName evidence="8">Signal transduction histidine kinase</fullName>
    </submittedName>
</protein>
<keyword evidence="9" id="KW-1185">Reference proteome</keyword>
<evidence type="ECO:0000256" key="3">
    <source>
        <dbReference type="ARBA" id="ARBA00023012"/>
    </source>
</evidence>
<evidence type="ECO:0000313" key="8">
    <source>
        <dbReference type="EMBL" id="MBB4939038.1"/>
    </source>
</evidence>
<feature type="transmembrane region" description="Helical" evidence="6">
    <location>
        <begin position="429"/>
        <end position="455"/>
    </location>
</feature>
<evidence type="ECO:0000259" key="7">
    <source>
        <dbReference type="Pfam" id="PF07730"/>
    </source>
</evidence>
<name>A0A7W7RWT7_9ACTN</name>
<proteinExistence type="predicted"/>
<feature type="region of interest" description="Disordered" evidence="5">
    <location>
        <begin position="710"/>
        <end position="730"/>
    </location>
</feature>
<evidence type="ECO:0000256" key="2">
    <source>
        <dbReference type="ARBA" id="ARBA00022777"/>
    </source>
</evidence>
<evidence type="ECO:0000313" key="9">
    <source>
        <dbReference type="Proteomes" id="UP000534286"/>
    </source>
</evidence>
<evidence type="ECO:0000256" key="4">
    <source>
        <dbReference type="SAM" id="Coils"/>
    </source>
</evidence>
<feature type="transmembrane region" description="Helical" evidence="6">
    <location>
        <begin position="12"/>
        <end position="38"/>
    </location>
</feature>
<dbReference type="GO" id="GO:0046983">
    <property type="term" value="F:protein dimerization activity"/>
    <property type="evidence" value="ECO:0007669"/>
    <property type="project" value="InterPro"/>
</dbReference>
<keyword evidence="1" id="KW-0808">Transferase</keyword>
<feature type="transmembrane region" description="Helical" evidence="6">
    <location>
        <begin position="398"/>
        <end position="417"/>
    </location>
</feature>
<gene>
    <name evidence="8" type="ORF">FHR32_003343</name>
</gene>
<dbReference type="InterPro" id="IPR050482">
    <property type="entry name" value="Sensor_HK_TwoCompSys"/>
</dbReference>
<dbReference type="Proteomes" id="UP000534286">
    <property type="component" value="Unassembled WGS sequence"/>
</dbReference>
<comment type="caution">
    <text evidence="8">The sequence shown here is derived from an EMBL/GenBank/DDBJ whole genome shotgun (WGS) entry which is preliminary data.</text>
</comment>
<evidence type="ECO:0000256" key="1">
    <source>
        <dbReference type="ARBA" id="ARBA00022679"/>
    </source>
</evidence>
<keyword evidence="6" id="KW-0812">Transmembrane</keyword>
<dbReference type="PANTHER" id="PTHR24421:SF63">
    <property type="entry name" value="SENSOR HISTIDINE KINASE DESK"/>
    <property type="match status" value="1"/>
</dbReference>
<feature type="transmembrane region" description="Helical" evidence="6">
    <location>
        <begin position="487"/>
        <end position="505"/>
    </location>
</feature>
<evidence type="ECO:0000256" key="5">
    <source>
        <dbReference type="SAM" id="MobiDB-lite"/>
    </source>
</evidence>
<dbReference type="GO" id="GO:0000155">
    <property type="term" value="F:phosphorelay sensor kinase activity"/>
    <property type="evidence" value="ECO:0007669"/>
    <property type="project" value="InterPro"/>
</dbReference>
<dbReference type="Gene3D" id="1.20.5.1930">
    <property type="match status" value="2"/>
</dbReference>
<accession>A0A7W7RWT7</accession>
<keyword evidence="6" id="KW-0472">Membrane</keyword>
<feature type="domain" description="Signal transduction histidine kinase subgroup 3 dimerisation and phosphoacceptor" evidence="7">
    <location>
        <begin position="529"/>
        <end position="589"/>
    </location>
</feature>
<reference evidence="8 9" key="1">
    <citation type="submission" date="2020-08" db="EMBL/GenBank/DDBJ databases">
        <title>Sequencing the genomes of 1000 actinobacteria strains.</title>
        <authorList>
            <person name="Klenk H.-P."/>
        </authorList>
    </citation>
    <scope>NUCLEOTIDE SEQUENCE [LARGE SCALE GENOMIC DNA]</scope>
    <source>
        <strain evidence="8 9">DSM 43023</strain>
    </source>
</reference>
<dbReference type="EMBL" id="JACHJU010000001">
    <property type="protein sequence ID" value="MBB4939038.1"/>
    <property type="molecule type" value="Genomic_DNA"/>
</dbReference>
<dbReference type="Pfam" id="PF07730">
    <property type="entry name" value="HisKA_3"/>
    <property type="match status" value="2"/>
</dbReference>
<dbReference type="Gene3D" id="3.30.565.10">
    <property type="entry name" value="Histidine kinase-like ATPase, C-terminal domain"/>
    <property type="match status" value="2"/>
</dbReference>
<feature type="coiled-coil region" evidence="4">
    <location>
        <begin position="504"/>
        <end position="531"/>
    </location>
</feature>
<dbReference type="InterPro" id="IPR011712">
    <property type="entry name" value="Sig_transdc_His_kin_sub3_dim/P"/>
</dbReference>
<dbReference type="PANTHER" id="PTHR24421">
    <property type="entry name" value="NITRATE/NITRITE SENSOR PROTEIN NARX-RELATED"/>
    <property type="match status" value="1"/>
</dbReference>